<dbReference type="InterPro" id="IPR050059">
    <property type="entry name" value="ATP_synthase_B_chain"/>
</dbReference>
<comment type="subunit">
    <text evidence="13">F-type ATPases have 2 components, F(1) - the catalytic core - and F(0) - the membrane proton channel. F(1) has five subunits: alpha(3), beta(3), gamma(1), delta(1), epsilon(1). F(0) has three main subunits: a(1), b(2) and c(10-14). The alpha and beta chains form an alternating ring which encloses part of the gamma chain. F(1) is attached to F(0) by a central stalk formed by the gamma and epsilon chains, while a peripheral stalk is formed by the delta and b chains.</text>
</comment>
<comment type="similarity">
    <text evidence="1 13 14">Belongs to the ATPase B chain family.</text>
</comment>
<dbReference type="PROSITE" id="PS51257">
    <property type="entry name" value="PROKAR_LIPOPROTEIN"/>
    <property type="match status" value="1"/>
</dbReference>
<evidence type="ECO:0000256" key="12">
    <source>
        <dbReference type="ARBA" id="ARBA00037847"/>
    </source>
</evidence>
<evidence type="ECO:0000256" key="2">
    <source>
        <dbReference type="ARBA" id="ARBA00022448"/>
    </source>
</evidence>
<keyword evidence="7 13" id="KW-1133">Transmembrane helix</keyword>
<evidence type="ECO:0000313" key="17">
    <source>
        <dbReference type="Proteomes" id="UP000183687"/>
    </source>
</evidence>
<gene>
    <name evidence="13" type="primary">atpF</name>
    <name evidence="16" type="ORF">SAMN04489746_1044</name>
</gene>
<dbReference type="Proteomes" id="UP000183687">
    <property type="component" value="Unassembled WGS sequence"/>
</dbReference>
<keyword evidence="6 13" id="KW-0375">Hydrogen ion transport</keyword>
<dbReference type="GO" id="GO:0005886">
    <property type="term" value="C:plasma membrane"/>
    <property type="evidence" value="ECO:0007669"/>
    <property type="project" value="UniProtKB-SubCell"/>
</dbReference>
<comment type="function">
    <text evidence="11 13">F(1)F(0) ATP synthase produces ATP from ADP in the presence of a proton or sodium gradient. F-type ATPases consist of two structural domains, F(1) containing the extramembraneous catalytic core and F(0) containing the membrane proton channel, linked together by a central stalk and a peripheral stalk. During catalysis, ATP synthesis in the catalytic domain of F(1) is coupled via a rotary mechanism of the central stalk subunits to proton translocation.</text>
</comment>
<dbReference type="GO" id="GO:0012505">
    <property type="term" value="C:endomembrane system"/>
    <property type="evidence" value="ECO:0007669"/>
    <property type="project" value="UniProtKB-SubCell"/>
</dbReference>
<organism evidence="16 17">
    <name type="scientific">Atopobium minutum</name>
    <dbReference type="NCBI Taxonomy" id="1381"/>
    <lineage>
        <taxon>Bacteria</taxon>
        <taxon>Bacillati</taxon>
        <taxon>Actinomycetota</taxon>
        <taxon>Coriobacteriia</taxon>
        <taxon>Coriobacteriales</taxon>
        <taxon>Atopobiaceae</taxon>
        <taxon>Atopobium</taxon>
    </lineage>
</organism>
<keyword evidence="8 13" id="KW-0406">Ion transport</keyword>
<keyword evidence="2 13" id="KW-0813">Transport</keyword>
<keyword evidence="10 13" id="KW-0066">ATP synthesis</keyword>
<dbReference type="PANTHER" id="PTHR33445">
    <property type="entry name" value="ATP SYNTHASE SUBUNIT B', CHLOROPLASTIC"/>
    <property type="match status" value="1"/>
</dbReference>
<evidence type="ECO:0000313" key="16">
    <source>
        <dbReference type="EMBL" id="SEB77738.1"/>
    </source>
</evidence>
<name>A0AB38A702_9ACTN</name>
<comment type="subcellular location">
    <subcellularLocation>
        <location evidence="13">Cell membrane</location>
        <topology evidence="13">Single-pass membrane protein</topology>
    </subcellularLocation>
    <subcellularLocation>
        <location evidence="12">Endomembrane system</location>
        <topology evidence="12">Single-pass membrane protein</topology>
    </subcellularLocation>
</comment>
<evidence type="ECO:0000256" key="14">
    <source>
        <dbReference type="RuleBase" id="RU003848"/>
    </source>
</evidence>
<dbReference type="GO" id="GO:0046961">
    <property type="term" value="F:proton-transporting ATPase activity, rotational mechanism"/>
    <property type="evidence" value="ECO:0007669"/>
    <property type="project" value="TreeGrafter"/>
</dbReference>
<keyword evidence="9 13" id="KW-0472">Membrane</keyword>
<accession>A0AB38A702</accession>
<evidence type="ECO:0000256" key="5">
    <source>
        <dbReference type="ARBA" id="ARBA00022692"/>
    </source>
</evidence>
<evidence type="ECO:0000256" key="1">
    <source>
        <dbReference type="ARBA" id="ARBA00005513"/>
    </source>
</evidence>
<dbReference type="CDD" id="cd06503">
    <property type="entry name" value="ATP-synt_Fo_b"/>
    <property type="match status" value="1"/>
</dbReference>
<dbReference type="HAMAP" id="MF_01398">
    <property type="entry name" value="ATP_synth_b_bprime"/>
    <property type="match status" value="1"/>
</dbReference>
<dbReference type="RefSeq" id="WP_074667866.1">
    <property type="nucleotide sequence ID" value="NZ_FNSH01000001.1"/>
</dbReference>
<evidence type="ECO:0000256" key="3">
    <source>
        <dbReference type="ARBA" id="ARBA00022475"/>
    </source>
</evidence>
<dbReference type="NCBIfam" id="TIGR01144">
    <property type="entry name" value="ATP_synt_b"/>
    <property type="match status" value="1"/>
</dbReference>
<dbReference type="PANTHER" id="PTHR33445:SF1">
    <property type="entry name" value="ATP SYNTHASE SUBUNIT B"/>
    <property type="match status" value="1"/>
</dbReference>
<dbReference type="Gene3D" id="6.10.250.1580">
    <property type="match status" value="1"/>
</dbReference>
<dbReference type="Pfam" id="PF00430">
    <property type="entry name" value="ATP-synt_B"/>
    <property type="match status" value="1"/>
</dbReference>
<evidence type="ECO:0000256" key="13">
    <source>
        <dbReference type="HAMAP-Rule" id="MF_01398"/>
    </source>
</evidence>
<protein>
    <recommendedName>
        <fullName evidence="13">ATP synthase subunit b</fullName>
    </recommendedName>
    <alternativeName>
        <fullName evidence="13">ATP synthase F(0) sector subunit b</fullName>
    </alternativeName>
    <alternativeName>
        <fullName evidence="13">ATPase subunit I</fullName>
    </alternativeName>
    <alternativeName>
        <fullName evidence="13">F-type ATPase subunit b</fullName>
        <shortName evidence="13">F-ATPase subunit b</shortName>
    </alternativeName>
</protein>
<keyword evidence="3 13" id="KW-1003">Cell membrane</keyword>
<keyword evidence="15" id="KW-0175">Coiled coil</keyword>
<comment type="function">
    <text evidence="13">Component of the F(0) channel, it forms part of the peripheral stalk, linking F(1) to F(0).</text>
</comment>
<dbReference type="GO" id="GO:0046933">
    <property type="term" value="F:proton-transporting ATP synthase activity, rotational mechanism"/>
    <property type="evidence" value="ECO:0007669"/>
    <property type="project" value="UniProtKB-UniRule"/>
</dbReference>
<sequence length="198" mass="21339">MRFKGGHVGAFGVVGVVSLACMPQVALAESISGADILLPKPAEFIPALIAFLVIWIVLAKLVLPSVLGMMQKRQQQIQDDLDAAAQSKAAAEKARQEYEAGIADAKKEADEIIAQAKFDAEAERTRVIDKARTDAAAIVAKAHDTVDSERKKAMIELSASVVDLSVEIASKIIGEALSEDDQRRLAEKYLEEVSTNHE</sequence>
<evidence type="ECO:0000256" key="8">
    <source>
        <dbReference type="ARBA" id="ARBA00023065"/>
    </source>
</evidence>
<evidence type="ECO:0000256" key="6">
    <source>
        <dbReference type="ARBA" id="ARBA00022781"/>
    </source>
</evidence>
<keyword evidence="5 13" id="KW-0812">Transmembrane</keyword>
<evidence type="ECO:0000256" key="7">
    <source>
        <dbReference type="ARBA" id="ARBA00022989"/>
    </source>
</evidence>
<evidence type="ECO:0000256" key="15">
    <source>
        <dbReference type="SAM" id="Coils"/>
    </source>
</evidence>
<feature type="transmembrane region" description="Helical" evidence="13">
    <location>
        <begin position="44"/>
        <end position="63"/>
    </location>
</feature>
<proteinExistence type="inferred from homology"/>
<evidence type="ECO:0000256" key="11">
    <source>
        <dbReference type="ARBA" id="ARBA00025198"/>
    </source>
</evidence>
<keyword evidence="4 13" id="KW-0138">CF(0)</keyword>
<evidence type="ECO:0000256" key="4">
    <source>
        <dbReference type="ARBA" id="ARBA00022547"/>
    </source>
</evidence>
<dbReference type="InterPro" id="IPR005864">
    <property type="entry name" value="ATP_synth_F0_bsu_bac"/>
</dbReference>
<feature type="coiled-coil region" evidence="15">
    <location>
        <begin position="88"/>
        <end position="115"/>
    </location>
</feature>
<reference evidence="16 17" key="1">
    <citation type="submission" date="2016-10" db="EMBL/GenBank/DDBJ databases">
        <authorList>
            <person name="Varghese N."/>
            <person name="Submissions S."/>
        </authorList>
    </citation>
    <scope>NUCLEOTIDE SEQUENCE [LARGE SCALE GENOMIC DNA]</scope>
    <source>
        <strain evidence="16 17">DSM 20586</strain>
    </source>
</reference>
<dbReference type="InterPro" id="IPR002146">
    <property type="entry name" value="ATP_synth_b/b'su_bac/chlpt"/>
</dbReference>
<dbReference type="AlphaFoldDB" id="A0AB38A702"/>
<dbReference type="GO" id="GO:0045259">
    <property type="term" value="C:proton-transporting ATP synthase complex"/>
    <property type="evidence" value="ECO:0007669"/>
    <property type="project" value="UniProtKB-KW"/>
</dbReference>
<comment type="caution">
    <text evidence="16">The sequence shown here is derived from an EMBL/GenBank/DDBJ whole genome shotgun (WGS) entry which is preliminary data.</text>
</comment>
<evidence type="ECO:0000256" key="9">
    <source>
        <dbReference type="ARBA" id="ARBA00023136"/>
    </source>
</evidence>
<evidence type="ECO:0000256" key="10">
    <source>
        <dbReference type="ARBA" id="ARBA00023310"/>
    </source>
</evidence>
<dbReference type="EMBL" id="FNSH01000001">
    <property type="protein sequence ID" value="SEB77738.1"/>
    <property type="molecule type" value="Genomic_DNA"/>
</dbReference>